<evidence type="ECO:0000313" key="3">
    <source>
        <dbReference type="Proteomes" id="UP000325313"/>
    </source>
</evidence>
<dbReference type="AlphaFoldDB" id="A0A5B0LW93"/>
<reference evidence="2 3" key="1">
    <citation type="submission" date="2019-05" db="EMBL/GenBank/DDBJ databases">
        <title>Emergence of the Ug99 lineage of the wheat stem rust pathogen through somatic hybridization.</title>
        <authorList>
            <person name="Li F."/>
            <person name="Upadhyaya N.M."/>
            <person name="Sperschneider J."/>
            <person name="Matny O."/>
            <person name="Nguyen-Phuc H."/>
            <person name="Mago R."/>
            <person name="Raley C."/>
            <person name="Miller M.E."/>
            <person name="Silverstein K.A.T."/>
            <person name="Henningsen E."/>
            <person name="Hirsch C.D."/>
            <person name="Visser B."/>
            <person name="Pretorius Z.A."/>
            <person name="Steffenson B.J."/>
            <person name="Schwessinger B."/>
            <person name="Dodds P.N."/>
            <person name="Figueroa M."/>
        </authorList>
    </citation>
    <scope>NUCLEOTIDE SEQUENCE [LARGE SCALE GENOMIC DNA]</scope>
    <source>
        <strain evidence="2 3">Ug99</strain>
    </source>
</reference>
<name>A0A5B0LW93_PUCGR</name>
<gene>
    <name evidence="2" type="ORF">PGTUg99_020160</name>
</gene>
<protein>
    <submittedName>
        <fullName evidence="2">Uncharacterized protein</fullName>
    </submittedName>
</protein>
<sequence length="520" mass="58798">MEHDDQQEASISSREGSIEGIDNAPQTAADPPWEAPEMGNRLLAIRGGPRRWLERARELSSSFPSLDPSGWTPEISSLSLSGGPRELWPESKNLVREHFAQLMRRCEASQFPAPSDEPPPIIGISIDPFRLKEYLFDHLHSTLLPQLQEHILKLGALCELCHVRDDFGAIFQSVLEIQVDFDRVLEKIIAAKHKICLPDPGSDPNHDNYLNEFKHYRISILDKTLNKLLSRQLHSAFDTAQRFYLTDCIPPSRRSDSPDDYIRRRLTTDLAQSSNSIESTIQCMRGPEFYLIQVHWPIAIPILEKILEDYWQLIARYHCGTESEVSRIEPFIPMVQAIIPMVRLCRLLLIKVSKKISINQEFLPIFTHLPSRSLSILHNLPTKMARYLDGILHQFKGIIDPYRPPDELNLLGLIEDNSKIFTAALELLISHILPAISQDTNDYVACNDLNKIWLDAWHDLRLGVTDNLVQAFKLSANLSVINYTAVAGGRQIAENSAVNLTDPAQPALTGKKRASGQPAN</sequence>
<feature type="compositionally biased region" description="Low complexity" evidence="1">
    <location>
        <begin position="10"/>
        <end position="21"/>
    </location>
</feature>
<feature type="region of interest" description="Disordered" evidence="1">
    <location>
        <begin position="1"/>
        <end position="39"/>
    </location>
</feature>
<organism evidence="2 3">
    <name type="scientific">Puccinia graminis f. sp. tritici</name>
    <dbReference type="NCBI Taxonomy" id="56615"/>
    <lineage>
        <taxon>Eukaryota</taxon>
        <taxon>Fungi</taxon>
        <taxon>Dikarya</taxon>
        <taxon>Basidiomycota</taxon>
        <taxon>Pucciniomycotina</taxon>
        <taxon>Pucciniomycetes</taxon>
        <taxon>Pucciniales</taxon>
        <taxon>Pucciniaceae</taxon>
        <taxon>Puccinia</taxon>
    </lineage>
</organism>
<accession>A0A5B0LW93</accession>
<evidence type="ECO:0000256" key="1">
    <source>
        <dbReference type="SAM" id="MobiDB-lite"/>
    </source>
</evidence>
<evidence type="ECO:0000313" key="2">
    <source>
        <dbReference type="EMBL" id="KAA1068133.1"/>
    </source>
</evidence>
<dbReference type="EMBL" id="VDEP01000506">
    <property type="protein sequence ID" value="KAA1068133.1"/>
    <property type="molecule type" value="Genomic_DNA"/>
</dbReference>
<comment type="caution">
    <text evidence="2">The sequence shown here is derived from an EMBL/GenBank/DDBJ whole genome shotgun (WGS) entry which is preliminary data.</text>
</comment>
<dbReference type="PANTHER" id="PTHR33069">
    <property type="entry name" value="CHROMOSOME 7, WHOLE GENOME SHOTGUN SEQUENCE-RELATED"/>
    <property type="match status" value="1"/>
</dbReference>
<dbReference type="Proteomes" id="UP000325313">
    <property type="component" value="Unassembled WGS sequence"/>
</dbReference>
<dbReference type="PANTHER" id="PTHR33069:SF3">
    <property type="entry name" value="DYNEIN HEAVY CHAIN TAIL DOMAIN-CONTAINING PROTEIN"/>
    <property type="match status" value="1"/>
</dbReference>
<proteinExistence type="predicted"/>